<protein>
    <submittedName>
        <fullName evidence="2">Lytic transglycosylase domain-containing protein</fullName>
    </submittedName>
</protein>
<keyword evidence="3" id="KW-1185">Reference proteome</keyword>
<sequence length="165" mass="16537">MRAAGSRSVGFGPGDGRGALPAFVPEPWAPAISRAAQHWNVGAALLAAQLMQESGFNPFARSPAGALGIAQFMPGTARAYGLGDPFDAPAAIDAQAHLMHDLLRQFGSVPLALAAYNAGPVPVQACGCVPPIPETVAYVAAILALLGGAGDDAAAGTGLKVRLVA</sequence>
<name>A0A5B8U445_9ACTN</name>
<dbReference type="Pfam" id="PF01464">
    <property type="entry name" value="SLT"/>
    <property type="match status" value="1"/>
</dbReference>
<dbReference type="OrthoDB" id="5244330at2"/>
<dbReference type="KEGG" id="bsol:FSW04_09935"/>
<accession>A0A5B8U445</accession>
<proteinExistence type="predicted"/>
<dbReference type="RefSeq" id="WP_146918791.1">
    <property type="nucleotide sequence ID" value="NZ_CP042430.1"/>
</dbReference>
<dbReference type="PANTHER" id="PTHR37423">
    <property type="entry name" value="SOLUBLE LYTIC MUREIN TRANSGLYCOSYLASE-RELATED"/>
    <property type="match status" value="1"/>
</dbReference>
<dbReference type="Gene3D" id="1.10.530.10">
    <property type="match status" value="1"/>
</dbReference>
<reference evidence="2 3" key="1">
    <citation type="journal article" date="2018" name="J. Microbiol.">
        <title>Baekduia soli gen. nov., sp. nov., a novel bacterium isolated from the soil of Baekdu Mountain and proposal of a novel family name, Baekduiaceae fam. nov.</title>
        <authorList>
            <person name="An D.S."/>
            <person name="Siddiqi M.Z."/>
            <person name="Kim K.H."/>
            <person name="Yu H.S."/>
            <person name="Im W.T."/>
        </authorList>
    </citation>
    <scope>NUCLEOTIDE SEQUENCE [LARGE SCALE GENOMIC DNA]</scope>
    <source>
        <strain evidence="2 3">BR7-21</strain>
    </source>
</reference>
<dbReference type="EMBL" id="CP042430">
    <property type="protein sequence ID" value="QEC47859.1"/>
    <property type="molecule type" value="Genomic_DNA"/>
</dbReference>
<feature type="domain" description="Transglycosylase SLT" evidence="1">
    <location>
        <begin position="32"/>
        <end position="124"/>
    </location>
</feature>
<evidence type="ECO:0000259" key="1">
    <source>
        <dbReference type="Pfam" id="PF01464"/>
    </source>
</evidence>
<dbReference type="CDD" id="cd00254">
    <property type="entry name" value="LT-like"/>
    <property type="match status" value="1"/>
</dbReference>
<dbReference type="AlphaFoldDB" id="A0A5B8U445"/>
<evidence type="ECO:0000313" key="3">
    <source>
        <dbReference type="Proteomes" id="UP000321805"/>
    </source>
</evidence>
<organism evidence="2 3">
    <name type="scientific">Baekduia soli</name>
    <dbReference type="NCBI Taxonomy" id="496014"/>
    <lineage>
        <taxon>Bacteria</taxon>
        <taxon>Bacillati</taxon>
        <taxon>Actinomycetota</taxon>
        <taxon>Thermoleophilia</taxon>
        <taxon>Solirubrobacterales</taxon>
        <taxon>Baekduiaceae</taxon>
        <taxon>Baekduia</taxon>
    </lineage>
</organism>
<dbReference type="InterPro" id="IPR023346">
    <property type="entry name" value="Lysozyme-like_dom_sf"/>
</dbReference>
<dbReference type="PANTHER" id="PTHR37423:SF2">
    <property type="entry name" value="MEMBRANE-BOUND LYTIC MUREIN TRANSGLYCOSYLASE C"/>
    <property type="match status" value="1"/>
</dbReference>
<dbReference type="SUPFAM" id="SSF53955">
    <property type="entry name" value="Lysozyme-like"/>
    <property type="match status" value="1"/>
</dbReference>
<dbReference type="InterPro" id="IPR008258">
    <property type="entry name" value="Transglycosylase_SLT_dom_1"/>
</dbReference>
<evidence type="ECO:0000313" key="2">
    <source>
        <dbReference type="EMBL" id="QEC47859.1"/>
    </source>
</evidence>
<dbReference type="Proteomes" id="UP000321805">
    <property type="component" value="Chromosome"/>
</dbReference>
<gene>
    <name evidence="2" type="ORF">FSW04_09935</name>
</gene>